<reference evidence="2 3" key="1">
    <citation type="submission" date="2017-12" db="EMBL/GenBank/DDBJ databases">
        <title>Integrating genomic resources of turbot (Scophthalmus maximus) in depth evaluation of genetic and physical mapping variation across individuals.</title>
        <authorList>
            <person name="Martinez P."/>
        </authorList>
    </citation>
    <scope>NUCLEOTIDE SEQUENCE [LARGE SCALE GENOMIC DNA]</scope>
</reference>
<accession>A0A2U9C6X0</accession>
<protein>
    <submittedName>
        <fullName evidence="2">Uncharacterized protein</fullName>
    </submittedName>
</protein>
<organism evidence="2 3">
    <name type="scientific">Scophthalmus maximus</name>
    <name type="common">Turbot</name>
    <name type="synonym">Psetta maxima</name>
    <dbReference type="NCBI Taxonomy" id="52904"/>
    <lineage>
        <taxon>Eukaryota</taxon>
        <taxon>Metazoa</taxon>
        <taxon>Chordata</taxon>
        <taxon>Craniata</taxon>
        <taxon>Vertebrata</taxon>
        <taxon>Euteleostomi</taxon>
        <taxon>Actinopterygii</taxon>
        <taxon>Neopterygii</taxon>
        <taxon>Teleostei</taxon>
        <taxon>Neoteleostei</taxon>
        <taxon>Acanthomorphata</taxon>
        <taxon>Carangaria</taxon>
        <taxon>Pleuronectiformes</taxon>
        <taxon>Pleuronectoidei</taxon>
        <taxon>Scophthalmidae</taxon>
        <taxon>Scophthalmus</taxon>
    </lineage>
</organism>
<name>A0A2U9C6X0_SCOMX</name>
<sequence>MPSVRLGRHEAKDGDVLMHACQKITAQLFSARSHTDMADDDGGIRKSTVEQELKV</sequence>
<proteinExistence type="predicted"/>
<evidence type="ECO:0000313" key="2">
    <source>
        <dbReference type="EMBL" id="AWP12294.1"/>
    </source>
</evidence>
<feature type="region of interest" description="Disordered" evidence="1">
    <location>
        <begin position="34"/>
        <end position="55"/>
    </location>
</feature>
<dbReference type="AlphaFoldDB" id="A0A2U9C6X0"/>
<keyword evidence="3" id="KW-1185">Reference proteome</keyword>
<dbReference type="Proteomes" id="UP000246464">
    <property type="component" value="Chromosome 13"/>
</dbReference>
<evidence type="ECO:0000313" key="3">
    <source>
        <dbReference type="Proteomes" id="UP000246464"/>
    </source>
</evidence>
<evidence type="ECO:0000256" key="1">
    <source>
        <dbReference type="SAM" id="MobiDB-lite"/>
    </source>
</evidence>
<dbReference type="EMBL" id="CP026255">
    <property type="protein sequence ID" value="AWP12294.1"/>
    <property type="molecule type" value="Genomic_DNA"/>
</dbReference>
<gene>
    <name evidence="2" type="ORF">SMAX5B_019191</name>
</gene>